<dbReference type="AlphaFoldDB" id="X7ZYH9"/>
<organism evidence="1">
    <name type="scientific">Mycobacterium xenopi 4042</name>
    <dbReference type="NCBI Taxonomy" id="1299334"/>
    <lineage>
        <taxon>Bacteria</taxon>
        <taxon>Bacillati</taxon>
        <taxon>Actinomycetota</taxon>
        <taxon>Actinomycetes</taxon>
        <taxon>Mycobacteriales</taxon>
        <taxon>Mycobacteriaceae</taxon>
        <taxon>Mycobacterium</taxon>
    </lineage>
</organism>
<name>X7ZYH9_MYCXE</name>
<evidence type="ECO:0000313" key="1">
    <source>
        <dbReference type="EMBL" id="EUA24106.1"/>
    </source>
</evidence>
<dbReference type="EMBL" id="JAOB01000066">
    <property type="protein sequence ID" value="EUA24106.1"/>
    <property type="molecule type" value="Genomic_DNA"/>
</dbReference>
<sequence length="52" mass="5879">MQAGAWRCGANYARATCRWRDLASHLCSRISPRSTLPLTNQRWSSASPRWSG</sequence>
<proteinExistence type="predicted"/>
<comment type="caution">
    <text evidence="1">The sequence shown here is derived from an EMBL/GenBank/DDBJ whole genome shotgun (WGS) entry which is preliminary data.</text>
</comment>
<accession>X7ZYH9</accession>
<gene>
    <name evidence="1" type="ORF">I553_3663</name>
</gene>
<reference evidence="1" key="1">
    <citation type="submission" date="2014-01" db="EMBL/GenBank/DDBJ databases">
        <authorList>
            <person name="Brown-Elliot B."/>
            <person name="Wallace R."/>
            <person name="Lenaerts A."/>
            <person name="Ordway D."/>
            <person name="DeGroote M.A."/>
            <person name="Parker T."/>
            <person name="Sizemore C."/>
            <person name="Tallon L.J."/>
            <person name="Sadzewicz L.K."/>
            <person name="Sengamalay N."/>
            <person name="Fraser C.M."/>
            <person name="Hine E."/>
            <person name="Shefchek K.A."/>
            <person name="Das S.P."/>
            <person name="Tettelin H."/>
        </authorList>
    </citation>
    <scope>NUCLEOTIDE SEQUENCE [LARGE SCALE GENOMIC DNA]</scope>
    <source>
        <strain evidence="1">4042</strain>
    </source>
</reference>
<protein>
    <submittedName>
        <fullName evidence="1">Uncharacterized protein</fullName>
    </submittedName>
</protein>